<evidence type="ECO:0000259" key="9">
    <source>
        <dbReference type="PROSITE" id="PS50262"/>
    </source>
</evidence>
<dbReference type="PROSITE" id="PS50262">
    <property type="entry name" value="G_PROTEIN_RECEP_F1_2"/>
    <property type="match status" value="1"/>
</dbReference>
<dbReference type="PRINTS" id="PR00237">
    <property type="entry name" value="GPCRRHODOPSN"/>
</dbReference>
<dbReference type="GO" id="GO:0009755">
    <property type="term" value="P:hormone-mediated signaling pathway"/>
    <property type="evidence" value="ECO:0007669"/>
    <property type="project" value="TreeGrafter"/>
</dbReference>
<dbReference type="InterPro" id="IPR017452">
    <property type="entry name" value="GPCR_Rhodpsn_7TM"/>
</dbReference>
<feature type="transmembrane region" description="Helical" evidence="8">
    <location>
        <begin position="47"/>
        <end position="66"/>
    </location>
</feature>
<keyword evidence="4" id="KW-0297">G-protein coupled receptor</keyword>
<dbReference type="GO" id="GO:0005886">
    <property type="term" value="C:plasma membrane"/>
    <property type="evidence" value="ECO:0007669"/>
    <property type="project" value="TreeGrafter"/>
</dbReference>
<dbReference type="Proteomes" id="UP001153269">
    <property type="component" value="Unassembled WGS sequence"/>
</dbReference>
<keyword evidence="11" id="KW-1185">Reference proteome</keyword>
<keyword evidence="7" id="KW-0807">Transducer</keyword>
<name>A0A9N7TM17_PLEPL</name>
<comment type="caution">
    <text evidence="10">The sequence shown here is derived from an EMBL/GenBank/DDBJ whole genome shotgun (WGS) entry which is preliminary data.</text>
</comment>
<dbReference type="AlphaFoldDB" id="A0A9N7TM17"/>
<organism evidence="10 11">
    <name type="scientific">Pleuronectes platessa</name>
    <name type="common">European plaice</name>
    <dbReference type="NCBI Taxonomy" id="8262"/>
    <lineage>
        <taxon>Eukaryota</taxon>
        <taxon>Metazoa</taxon>
        <taxon>Chordata</taxon>
        <taxon>Craniata</taxon>
        <taxon>Vertebrata</taxon>
        <taxon>Euteleostomi</taxon>
        <taxon>Actinopterygii</taxon>
        <taxon>Neopterygii</taxon>
        <taxon>Teleostei</taxon>
        <taxon>Neoteleostei</taxon>
        <taxon>Acanthomorphata</taxon>
        <taxon>Carangaria</taxon>
        <taxon>Pleuronectiformes</taxon>
        <taxon>Pleuronectoidei</taxon>
        <taxon>Pleuronectidae</taxon>
        <taxon>Pleuronectes</taxon>
    </lineage>
</organism>
<keyword evidence="2 8" id="KW-0812">Transmembrane</keyword>
<comment type="subcellular location">
    <subcellularLocation>
        <location evidence="1">Membrane</location>
        <topology evidence="1">Multi-pass membrane protein</topology>
    </subcellularLocation>
</comment>
<keyword evidence="3 8" id="KW-1133">Transmembrane helix</keyword>
<evidence type="ECO:0000256" key="8">
    <source>
        <dbReference type="SAM" id="Phobius"/>
    </source>
</evidence>
<evidence type="ECO:0000256" key="3">
    <source>
        <dbReference type="ARBA" id="ARBA00022989"/>
    </source>
</evidence>
<dbReference type="GO" id="GO:0001616">
    <property type="term" value="F:growth hormone secretagogue receptor activity"/>
    <property type="evidence" value="ECO:0007669"/>
    <property type="project" value="TreeGrafter"/>
</dbReference>
<evidence type="ECO:0000256" key="2">
    <source>
        <dbReference type="ARBA" id="ARBA00022692"/>
    </source>
</evidence>
<gene>
    <name evidence="10" type="ORF">PLEPLA_LOCUS2143</name>
</gene>
<evidence type="ECO:0000256" key="6">
    <source>
        <dbReference type="ARBA" id="ARBA00023170"/>
    </source>
</evidence>
<evidence type="ECO:0000256" key="1">
    <source>
        <dbReference type="ARBA" id="ARBA00004141"/>
    </source>
</evidence>
<feature type="domain" description="G-protein coupled receptors family 1 profile" evidence="9">
    <location>
        <begin position="1"/>
        <end position="90"/>
    </location>
</feature>
<evidence type="ECO:0000256" key="5">
    <source>
        <dbReference type="ARBA" id="ARBA00023136"/>
    </source>
</evidence>
<dbReference type="PANTHER" id="PTHR24243">
    <property type="entry name" value="G-PROTEIN COUPLED RECEPTOR"/>
    <property type="match status" value="1"/>
</dbReference>
<sequence>MLAILILYNLYFLVPLCILGLVYILIERTLRLRPQRSRKDKSHRHAVKMLGVIVLAFVLCWLPYIVSMTMTYVSLTADSNMLPSTLWCTT</sequence>
<protein>
    <recommendedName>
        <fullName evidence="9">G-protein coupled receptors family 1 profile domain-containing protein</fullName>
    </recommendedName>
</protein>
<reference evidence="10" key="1">
    <citation type="submission" date="2020-03" db="EMBL/GenBank/DDBJ databases">
        <authorList>
            <person name="Weist P."/>
        </authorList>
    </citation>
    <scope>NUCLEOTIDE SEQUENCE</scope>
</reference>
<keyword evidence="6" id="KW-0675">Receptor</keyword>
<dbReference type="EMBL" id="CADEAL010000106">
    <property type="protein sequence ID" value="CAB1414434.1"/>
    <property type="molecule type" value="Genomic_DNA"/>
</dbReference>
<dbReference type="Pfam" id="PF00001">
    <property type="entry name" value="7tm_1"/>
    <property type="match status" value="1"/>
</dbReference>
<keyword evidence="5 8" id="KW-0472">Membrane</keyword>
<evidence type="ECO:0000256" key="7">
    <source>
        <dbReference type="ARBA" id="ARBA00023224"/>
    </source>
</evidence>
<evidence type="ECO:0000256" key="4">
    <source>
        <dbReference type="ARBA" id="ARBA00023040"/>
    </source>
</evidence>
<feature type="transmembrane region" description="Helical" evidence="8">
    <location>
        <begin position="6"/>
        <end position="26"/>
    </location>
</feature>
<accession>A0A9N7TM17</accession>
<dbReference type="SUPFAM" id="SSF81321">
    <property type="entry name" value="Family A G protein-coupled receptor-like"/>
    <property type="match status" value="1"/>
</dbReference>
<dbReference type="InterPro" id="IPR000276">
    <property type="entry name" value="GPCR_Rhodpsn"/>
</dbReference>
<evidence type="ECO:0000313" key="11">
    <source>
        <dbReference type="Proteomes" id="UP001153269"/>
    </source>
</evidence>
<proteinExistence type="predicted"/>
<dbReference type="Gene3D" id="1.20.1070.10">
    <property type="entry name" value="Rhodopsin 7-helix transmembrane proteins"/>
    <property type="match status" value="1"/>
</dbReference>
<evidence type="ECO:0000313" key="10">
    <source>
        <dbReference type="EMBL" id="CAB1414434.1"/>
    </source>
</evidence>
<dbReference type="PANTHER" id="PTHR24243:SF7">
    <property type="entry name" value="GROWTH HORMONE SECRETAGOGUE RECEPTOR TYPE 1"/>
    <property type="match status" value="1"/>
</dbReference>